<evidence type="ECO:0000313" key="2">
    <source>
        <dbReference type="EMBL" id="KFB70293.1"/>
    </source>
</evidence>
<dbReference type="EMBL" id="JDVG02000725">
    <property type="protein sequence ID" value="KFB70293.1"/>
    <property type="molecule type" value="Genomic_DNA"/>
</dbReference>
<comment type="caution">
    <text evidence="2">The sequence shown here is derived from an EMBL/GenBank/DDBJ whole genome shotgun (WGS) entry which is preliminary data.</text>
</comment>
<feature type="region of interest" description="Disordered" evidence="1">
    <location>
        <begin position="32"/>
        <end position="53"/>
    </location>
</feature>
<proteinExistence type="predicted"/>
<gene>
    <name evidence="2" type="ORF">AW09_004621</name>
</gene>
<evidence type="ECO:0000313" key="3">
    <source>
        <dbReference type="Proteomes" id="UP000020077"/>
    </source>
</evidence>
<name>A0A084Y6E9_9PROT</name>
<reference evidence="2 3" key="1">
    <citation type="submission" date="2014-02" db="EMBL/GenBank/DDBJ databases">
        <title>Expanding our view of genomic diversity in Candidatus Accumulibacter clades.</title>
        <authorList>
            <person name="Skennerton C.T."/>
            <person name="Barr J.J."/>
            <person name="Slater F.R."/>
            <person name="Bond P.L."/>
            <person name="Tyson G.W."/>
        </authorList>
    </citation>
    <scope>NUCLEOTIDE SEQUENCE [LARGE SCALE GENOMIC DNA]</scope>
    <source>
        <strain evidence="3">BA-91</strain>
    </source>
</reference>
<organism evidence="2 3">
    <name type="scientific">Candidatus Accumulibacter phosphatis</name>
    <dbReference type="NCBI Taxonomy" id="327160"/>
    <lineage>
        <taxon>Bacteria</taxon>
        <taxon>Pseudomonadati</taxon>
        <taxon>Pseudomonadota</taxon>
        <taxon>Betaproteobacteria</taxon>
        <taxon>Candidatus Accumulibacter</taxon>
    </lineage>
</organism>
<accession>A0A084Y6E9</accession>
<dbReference type="AlphaFoldDB" id="A0A084Y6E9"/>
<protein>
    <submittedName>
        <fullName evidence="2">Uncharacterized protein</fullName>
    </submittedName>
</protein>
<evidence type="ECO:0000256" key="1">
    <source>
        <dbReference type="SAM" id="MobiDB-lite"/>
    </source>
</evidence>
<dbReference type="Proteomes" id="UP000020077">
    <property type="component" value="Unassembled WGS sequence"/>
</dbReference>
<sequence length="53" mass="5790">MPRMSPGTSVATTMMASEYTRKARQLRRQAMKLKKSALAGDKPCQPASTGAYQ</sequence>